<organism evidence="9">
    <name type="scientific">Nyssomyia neivai</name>
    <dbReference type="NCBI Taxonomy" id="330878"/>
    <lineage>
        <taxon>Eukaryota</taxon>
        <taxon>Metazoa</taxon>
        <taxon>Ecdysozoa</taxon>
        <taxon>Arthropoda</taxon>
        <taxon>Hexapoda</taxon>
        <taxon>Insecta</taxon>
        <taxon>Pterygota</taxon>
        <taxon>Neoptera</taxon>
        <taxon>Endopterygota</taxon>
        <taxon>Diptera</taxon>
        <taxon>Nematocera</taxon>
        <taxon>Psychodoidea</taxon>
        <taxon>Psychodidae</taxon>
        <taxon>Nyssomyia</taxon>
    </lineage>
</organism>
<comment type="similarity">
    <text evidence="3">Belongs to the HARBI1 family.</text>
</comment>
<evidence type="ECO:0000256" key="1">
    <source>
        <dbReference type="ARBA" id="ARBA00001968"/>
    </source>
</evidence>
<dbReference type="AlphaFoldDB" id="A0A1L8DIS7"/>
<dbReference type="GO" id="GO:0005634">
    <property type="term" value="C:nucleus"/>
    <property type="evidence" value="ECO:0007669"/>
    <property type="project" value="UniProtKB-SubCell"/>
</dbReference>
<dbReference type="InterPro" id="IPR045249">
    <property type="entry name" value="HARBI1-like"/>
</dbReference>
<dbReference type="EMBL" id="GFDF01007731">
    <property type="protein sequence ID" value="JAV06353.1"/>
    <property type="molecule type" value="Transcribed_RNA"/>
</dbReference>
<dbReference type="GO" id="GO:0016787">
    <property type="term" value="F:hydrolase activity"/>
    <property type="evidence" value="ECO:0007669"/>
    <property type="project" value="UniProtKB-KW"/>
</dbReference>
<comment type="cofactor">
    <cofactor evidence="1">
        <name>a divalent metal cation</name>
        <dbReference type="ChEBI" id="CHEBI:60240"/>
    </cofactor>
</comment>
<dbReference type="InterPro" id="IPR027806">
    <property type="entry name" value="HARBI1_dom"/>
</dbReference>
<dbReference type="Pfam" id="PF13359">
    <property type="entry name" value="DDE_Tnp_4"/>
    <property type="match status" value="1"/>
</dbReference>
<dbReference type="GO" id="GO:0046872">
    <property type="term" value="F:metal ion binding"/>
    <property type="evidence" value="ECO:0007669"/>
    <property type="project" value="UniProtKB-KW"/>
</dbReference>
<proteinExistence type="inferred from homology"/>
<evidence type="ECO:0000256" key="4">
    <source>
        <dbReference type="ARBA" id="ARBA00022722"/>
    </source>
</evidence>
<evidence type="ECO:0000313" key="9">
    <source>
        <dbReference type="EMBL" id="JAV06353.1"/>
    </source>
</evidence>
<comment type="subcellular location">
    <subcellularLocation>
        <location evidence="2">Nucleus</location>
    </subcellularLocation>
</comment>
<name>A0A1L8DIS7_9DIPT</name>
<dbReference type="GO" id="GO:0004518">
    <property type="term" value="F:nuclease activity"/>
    <property type="evidence" value="ECO:0007669"/>
    <property type="project" value="UniProtKB-KW"/>
</dbReference>
<evidence type="ECO:0000256" key="7">
    <source>
        <dbReference type="ARBA" id="ARBA00023242"/>
    </source>
</evidence>
<evidence type="ECO:0000256" key="6">
    <source>
        <dbReference type="ARBA" id="ARBA00022801"/>
    </source>
</evidence>
<sequence length="349" mass="40221">MDLDILFGEDQEEYDIRSVYRGLRASFDPFRLGDTMFIEKYRLSKTAFRYVLNEIRPLIQSKIHCTITPVHKLCIALTVLAKGSYQSSVGTDFVNPMKQNTVSKVLWEVLPAMERVLCQEWIKFTKNELCKEHFYQKYRIPGVVGSIDGAHLPILKPGTDEHMFLNRKSYHSLNAMVVCDHNLRIMAFNARYGGAAHDSFVYKESPLRTLLYQEFINGDIRSWLLGDSGYPLEPWLLTPYRNAAPGTPEARFNEWHSRARSSVERCIGVLKARWRILLIEKKGRYSPTKSVQISNVCAALHNICKFYNVPDPAPIVDRQRRIPIAVQQNESALKTRAERIRDSIKQSLP</sequence>
<evidence type="ECO:0000256" key="3">
    <source>
        <dbReference type="ARBA" id="ARBA00006958"/>
    </source>
</evidence>
<dbReference type="PANTHER" id="PTHR22930:SF289">
    <property type="entry name" value="DDE TNP4 DOMAIN-CONTAINING PROTEIN-RELATED"/>
    <property type="match status" value="1"/>
</dbReference>
<protein>
    <submittedName>
        <fullName evidence="9">Putative harbinger-4 pst</fullName>
    </submittedName>
</protein>
<evidence type="ECO:0000256" key="5">
    <source>
        <dbReference type="ARBA" id="ARBA00022723"/>
    </source>
</evidence>
<keyword evidence="5" id="KW-0479">Metal-binding</keyword>
<keyword evidence="4" id="KW-0540">Nuclease</keyword>
<evidence type="ECO:0000259" key="8">
    <source>
        <dbReference type="Pfam" id="PF13359"/>
    </source>
</evidence>
<reference evidence="9" key="1">
    <citation type="submission" date="2016-12" db="EMBL/GenBank/DDBJ databases">
        <title>An insight into the sialome and mialome of the sand fly, Nyssomyia neivai.</title>
        <authorList>
            <person name="Sebastian V."/>
            <person name="Goulart T.M."/>
            <person name="Oliveira W."/>
            <person name="Calvo E."/>
            <person name="Oliveira L.F."/>
            <person name="Pinto M.C."/>
            <person name="Rosselino A.M."/>
            <person name="Ribeiro J.M."/>
        </authorList>
    </citation>
    <scope>NUCLEOTIDE SEQUENCE</scope>
</reference>
<dbReference type="PANTHER" id="PTHR22930">
    <property type="match status" value="1"/>
</dbReference>
<evidence type="ECO:0000256" key="2">
    <source>
        <dbReference type="ARBA" id="ARBA00004123"/>
    </source>
</evidence>
<keyword evidence="7" id="KW-0539">Nucleus</keyword>
<feature type="domain" description="DDE Tnp4" evidence="8">
    <location>
        <begin position="147"/>
        <end position="302"/>
    </location>
</feature>
<keyword evidence="6" id="KW-0378">Hydrolase</keyword>
<accession>A0A1L8DIS7</accession>